<organism evidence="3 4">
    <name type="scientific">Achromobacter anxifer</name>
    <dbReference type="NCBI Taxonomy" id="1287737"/>
    <lineage>
        <taxon>Bacteria</taxon>
        <taxon>Pseudomonadati</taxon>
        <taxon>Pseudomonadota</taxon>
        <taxon>Betaproteobacteria</taxon>
        <taxon>Burkholderiales</taxon>
        <taxon>Alcaligenaceae</taxon>
        <taxon>Achromobacter</taxon>
    </lineage>
</organism>
<proteinExistence type="predicted"/>
<feature type="domain" description="DUF4189" evidence="2">
    <location>
        <begin position="138"/>
        <end position="231"/>
    </location>
</feature>
<keyword evidence="4" id="KW-1185">Reference proteome</keyword>
<dbReference type="EMBL" id="CADILG010000010">
    <property type="protein sequence ID" value="CAB3854841.1"/>
    <property type="molecule type" value="Genomic_DNA"/>
</dbReference>
<accession>A0A6S7CM37</accession>
<sequence length="238" mass="25814">MQLGRRLLPLAHPNPQRRGALVFPACLQTNDAFLLRWAGDRLIVPPRYIKSDSKSDQAFIWTSGVVSHKERGMTKRAWATGWVFLICGVAFQPAFAEQGCPDGFTPNAAGTPGQQCIPIGGQPRPGSAGPADRLETRWGAIATDKESGKVGIFGDMTTRRKAETGAIAQCQRKGGADCKLQLTYYNQCGVLAWGNGKMSTASAPTLEEASELALNECERVGKDCEIFFSDCSYAKKVR</sequence>
<protein>
    <recommendedName>
        <fullName evidence="2">DUF4189 domain-containing protein</fullName>
    </recommendedName>
</protein>
<dbReference type="AlphaFoldDB" id="A0A6S7CM37"/>
<gene>
    <name evidence="3" type="ORF">LMG26858_01908</name>
</gene>
<name>A0A6S7CM37_9BURK</name>
<dbReference type="Pfam" id="PF13827">
    <property type="entry name" value="DUF4189"/>
    <property type="match status" value="1"/>
</dbReference>
<dbReference type="InterPro" id="IPR025240">
    <property type="entry name" value="DUF4189"/>
</dbReference>
<dbReference type="Proteomes" id="UP000494117">
    <property type="component" value="Unassembled WGS sequence"/>
</dbReference>
<evidence type="ECO:0000313" key="4">
    <source>
        <dbReference type="Proteomes" id="UP000494117"/>
    </source>
</evidence>
<evidence type="ECO:0000313" key="3">
    <source>
        <dbReference type="EMBL" id="CAB3854841.1"/>
    </source>
</evidence>
<feature type="region of interest" description="Disordered" evidence="1">
    <location>
        <begin position="111"/>
        <end position="132"/>
    </location>
</feature>
<reference evidence="3 4" key="1">
    <citation type="submission" date="2020-04" db="EMBL/GenBank/DDBJ databases">
        <authorList>
            <person name="De Canck E."/>
        </authorList>
    </citation>
    <scope>NUCLEOTIDE SEQUENCE [LARGE SCALE GENOMIC DNA]</scope>
    <source>
        <strain evidence="3 4">LMG 26858</strain>
    </source>
</reference>
<evidence type="ECO:0000256" key="1">
    <source>
        <dbReference type="SAM" id="MobiDB-lite"/>
    </source>
</evidence>
<evidence type="ECO:0000259" key="2">
    <source>
        <dbReference type="Pfam" id="PF13827"/>
    </source>
</evidence>